<evidence type="ECO:0000313" key="2">
    <source>
        <dbReference type="EMBL" id="CBF79815.1"/>
    </source>
</evidence>
<dbReference type="Proteomes" id="UP000000560">
    <property type="component" value="Chromosome IV"/>
</dbReference>
<dbReference type="KEGG" id="ani:ANIA_11570"/>
<evidence type="ECO:0000313" key="3">
    <source>
        <dbReference type="Proteomes" id="UP000000560"/>
    </source>
</evidence>
<reference evidence="3" key="2">
    <citation type="journal article" date="2009" name="Fungal Genet. Biol.">
        <title>The 2008 update of the Aspergillus nidulans genome annotation: a community effort.</title>
        <authorList>
            <person name="Wortman J.R."/>
            <person name="Gilsenan J.M."/>
            <person name="Joardar V."/>
            <person name="Deegan J."/>
            <person name="Clutterbuck J."/>
            <person name="Andersen M.R."/>
            <person name="Archer D."/>
            <person name="Bencina M."/>
            <person name="Braus G."/>
            <person name="Coutinho P."/>
            <person name="von Dohren H."/>
            <person name="Doonan J."/>
            <person name="Driessen A.J."/>
            <person name="Durek P."/>
            <person name="Espeso E."/>
            <person name="Fekete E."/>
            <person name="Flipphi M."/>
            <person name="Estrada C.G."/>
            <person name="Geysens S."/>
            <person name="Goldman G."/>
            <person name="de Groot P.W."/>
            <person name="Hansen K."/>
            <person name="Harris S.D."/>
            <person name="Heinekamp T."/>
            <person name="Helmstaedt K."/>
            <person name="Henrissat B."/>
            <person name="Hofmann G."/>
            <person name="Homan T."/>
            <person name="Horio T."/>
            <person name="Horiuchi H."/>
            <person name="James S."/>
            <person name="Jones M."/>
            <person name="Karaffa L."/>
            <person name="Karanyi Z."/>
            <person name="Kato M."/>
            <person name="Keller N."/>
            <person name="Kelly D.E."/>
            <person name="Kiel J.A."/>
            <person name="Kim J.M."/>
            <person name="van der Klei I.J."/>
            <person name="Klis F.M."/>
            <person name="Kovalchuk A."/>
            <person name="Krasevec N."/>
            <person name="Kubicek C.P."/>
            <person name="Liu B."/>
            <person name="Maccabe A."/>
            <person name="Meyer V."/>
            <person name="Mirabito P."/>
            <person name="Miskei M."/>
            <person name="Mos M."/>
            <person name="Mullins J."/>
            <person name="Nelson D.R."/>
            <person name="Nielsen J."/>
            <person name="Oakley B.R."/>
            <person name="Osmani S.A."/>
            <person name="Pakula T."/>
            <person name="Paszewski A."/>
            <person name="Paulsen I."/>
            <person name="Pilsyk S."/>
            <person name="Pocsi I."/>
            <person name="Punt P.J."/>
            <person name="Ram A.F."/>
            <person name="Ren Q."/>
            <person name="Robellet X."/>
            <person name="Robson G."/>
            <person name="Seiboth B."/>
            <person name="van Solingen P."/>
            <person name="Specht T."/>
            <person name="Sun J."/>
            <person name="Taheri-Talesh N."/>
            <person name="Takeshita N."/>
            <person name="Ussery D."/>
            <person name="vanKuyk P.A."/>
            <person name="Visser H."/>
            <person name="van de Vondervoort P.J."/>
            <person name="de Vries R.P."/>
            <person name="Walton J."/>
            <person name="Xiang X."/>
            <person name="Xiong Y."/>
            <person name="Zeng A.P."/>
            <person name="Brandt B.W."/>
            <person name="Cornell M.J."/>
            <person name="van den Hondel C.A."/>
            <person name="Visser J."/>
            <person name="Oliver S.G."/>
            <person name="Turner G."/>
        </authorList>
    </citation>
    <scope>GENOME REANNOTATION</scope>
    <source>
        <strain evidence="3">FGSC A4 / ATCC 38163 / CBS 112.46 / NRRL 194 / M139</strain>
    </source>
</reference>
<dbReference type="GeneID" id="74897136"/>
<feature type="region of interest" description="Disordered" evidence="1">
    <location>
        <begin position="1"/>
        <end position="52"/>
    </location>
</feature>
<feature type="compositionally biased region" description="Low complexity" evidence="1">
    <location>
        <begin position="1"/>
        <end position="17"/>
    </location>
</feature>
<dbReference type="InParanoid" id="C8VBZ8"/>
<evidence type="ECO:0000256" key="1">
    <source>
        <dbReference type="SAM" id="MobiDB-lite"/>
    </source>
</evidence>
<accession>C8VBZ8</accession>
<proteinExistence type="predicted"/>
<gene>
    <name evidence="2" type="ORF">ANIA_11570</name>
</gene>
<dbReference type="EMBL" id="BN001304">
    <property type="protein sequence ID" value="CBF79815.1"/>
    <property type="molecule type" value="Genomic_DNA"/>
</dbReference>
<reference evidence="3" key="1">
    <citation type="journal article" date="2005" name="Nature">
        <title>Sequencing of Aspergillus nidulans and comparative analysis with A. fumigatus and A. oryzae.</title>
        <authorList>
            <person name="Galagan J.E."/>
            <person name="Calvo S.E."/>
            <person name="Cuomo C."/>
            <person name="Ma L.J."/>
            <person name="Wortman J.R."/>
            <person name="Batzoglou S."/>
            <person name="Lee S.I."/>
            <person name="Basturkmen M."/>
            <person name="Spevak C.C."/>
            <person name="Clutterbuck J."/>
            <person name="Kapitonov V."/>
            <person name="Jurka J."/>
            <person name="Scazzocchio C."/>
            <person name="Farman M."/>
            <person name="Butler J."/>
            <person name="Purcell S."/>
            <person name="Harris S."/>
            <person name="Braus G.H."/>
            <person name="Draht O."/>
            <person name="Busch S."/>
            <person name="D'Enfert C."/>
            <person name="Bouchier C."/>
            <person name="Goldman G.H."/>
            <person name="Bell-Pedersen D."/>
            <person name="Griffiths-Jones S."/>
            <person name="Doonan J.H."/>
            <person name="Yu J."/>
            <person name="Vienken K."/>
            <person name="Pain A."/>
            <person name="Freitag M."/>
            <person name="Selker E.U."/>
            <person name="Archer D.B."/>
            <person name="Penalva M.A."/>
            <person name="Oakley B.R."/>
            <person name="Momany M."/>
            <person name="Tanaka T."/>
            <person name="Kumagai T."/>
            <person name="Asai K."/>
            <person name="Machida M."/>
            <person name="Nierman W.C."/>
            <person name="Denning D.W."/>
            <person name="Caddick M."/>
            <person name="Hynes M."/>
            <person name="Paoletti M."/>
            <person name="Fischer R."/>
            <person name="Miller B."/>
            <person name="Dyer P."/>
            <person name="Sachs M.S."/>
            <person name="Osmani S.A."/>
            <person name="Birren B.W."/>
        </authorList>
    </citation>
    <scope>NUCLEOTIDE SEQUENCE [LARGE SCALE GENOMIC DNA]</scope>
    <source>
        <strain evidence="3">FGSC A4 / ATCC 38163 / CBS 112.46 / NRRL 194 / M139</strain>
    </source>
</reference>
<dbReference type="RefSeq" id="XP_050468005.1">
    <property type="nucleotide sequence ID" value="XM_050612045.1"/>
</dbReference>
<dbReference type="HOGENOM" id="CLU_3087212_0_0_1"/>
<dbReference type="VEuPathDB" id="FungiDB:AN11570"/>
<sequence>MSYTRPRLLARTRLPTRYEGVESGNPRRKSRFVNQSTSESGQTATSASPGFV</sequence>
<dbReference type="AlphaFoldDB" id="C8VBZ8"/>
<protein>
    <submittedName>
        <fullName evidence="2">Uncharacterized protein</fullName>
    </submittedName>
</protein>
<feature type="compositionally biased region" description="Polar residues" evidence="1">
    <location>
        <begin position="32"/>
        <end position="52"/>
    </location>
</feature>
<organism evidence="2 3">
    <name type="scientific">Emericella nidulans (strain FGSC A4 / ATCC 38163 / CBS 112.46 / NRRL 194 / M139)</name>
    <name type="common">Aspergillus nidulans</name>
    <dbReference type="NCBI Taxonomy" id="227321"/>
    <lineage>
        <taxon>Eukaryota</taxon>
        <taxon>Fungi</taxon>
        <taxon>Dikarya</taxon>
        <taxon>Ascomycota</taxon>
        <taxon>Pezizomycotina</taxon>
        <taxon>Eurotiomycetes</taxon>
        <taxon>Eurotiomycetidae</taxon>
        <taxon>Eurotiales</taxon>
        <taxon>Aspergillaceae</taxon>
        <taxon>Aspergillus</taxon>
        <taxon>Aspergillus subgen. Nidulantes</taxon>
    </lineage>
</organism>
<name>C8VBZ8_EMENI</name>
<keyword evidence="3" id="KW-1185">Reference proteome</keyword>